<reference evidence="3 4" key="1">
    <citation type="submission" date="2012-12" db="EMBL/GenBank/DDBJ databases">
        <title>Genome Assembly of Photobacterium sp. AK15.</title>
        <authorList>
            <person name="Khatri I."/>
            <person name="Vaidya B."/>
            <person name="Srinivas T.N.R."/>
            <person name="Subramanian S."/>
            <person name="Pinnaka A."/>
        </authorList>
    </citation>
    <scope>NUCLEOTIDE SEQUENCE [LARGE SCALE GENOMIC DNA]</scope>
    <source>
        <strain evidence="3 4">AK15</strain>
    </source>
</reference>
<sequence>MMWAVLVVLLVGIGLVFGAPFLDFLAPEAGILLVDATDTKNPIILATGSATLWHQWQVWLYLGLFCLILVTLCNVIAGFIQSYVDQGLSDKKQKLDEQIAEFKRSQTLFEQQRTQEIEARLAHEYQRLEQMEHDAITSETRARTLKNHAEQINKATNLNHDKQKRENRSKLAQRDRLREQKRLLAEYLPHSGWKYADGTTPTYHDLLKEAQDFERKNRFQH</sequence>
<protein>
    <submittedName>
        <fullName evidence="3">Uncharacterized protein</fullName>
    </submittedName>
</protein>
<dbReference type="Proteomes" id="UP000011134">
    <property type="component" value="Unassembled WGS sequence"/>
</dbReference>
<accession>L8J760</accession>
<keyword evidence="2" id="KW-1133">Transmembrane helix</keyword>
<comment type="caution">
    <text evidence="3">The sequence shown here is derived from an EMBL/GenBank/DDBJ whole genome shotgun (WGS) entry which is preliminary data.</text>
</comment>
<feature type="compositionally biased region" description="Basic and acidic residues" evidence="1">
    <location>
        <begin position="159"/>
        <end position="172"/>
    </location>
</feature>
<dbReference type="EMBL" id="AMZO01000024">
    <property type="protein sequence ID" value="ELR64626.1"/>
    <property type="molecule type" value="Genomic_DNA"/>
</dbReference>
<organism evidence="3 4">
    <name type="scientific">Photobacterium marinum</name>
    <dbReference type="NCBI Taxonomy" id="1056511"/>
    <lineage>
        <taxon>Bacteria</taxon>
        <taxon>Pseudomonadati</taxon>
        <taxon>Pseudomonadota</taxon>
        <taxon>Gammaproteobacteria</taxon>
        <taxon>Vibrionales</taxon>
        <taxon>Vibrionaceae</taxon>
        <taxon>Photobacterium</taxon>
    </lineage>
</organism>
<dbReference type="PATRIC" id="fig|1056511.3.peg.3394"/>
<feature type="region of interest" description="Disordered" evidence="1">
    <location>
        <begin position="151"/>
        <end position="172"/>
    </location>
</feature>
<gene>
    <name evidence="3" type="ORF">C942_02319</name>
</gene>
<dbReference type="AlphaFoldDB" id="L8J760"/>
<keyword evidence="2" id="KW-0812">Transmembrane</keyword>
<proteinExistence type="predicted"/>
<feature type="transmembrane region" description="Helical" evidence="2">
    <location>
        <begin position="58"/>
        <end position="84"/>
    </location>
</feature>
<dbReference type="RefSeq" id="WP_007467756.1">
    <property type="nucleotide sequence ID" value="NZ_AMZO01000024.1"/>
</dbReference>
<evidence type="ECO:0000256" key="1">
    <source>
        <dbReference type="SAM" id="MobiDB-lite"/>
    </source>
</evidence>
<evidence type="ECO:0000313" key="4">
    <source>
        <dbReference type="Proteomes" id="UP000011134"/>
    </source>
</evidence>
<keyword evidence="2" id="KW-0472">Membrane</keyword>
<evidence type="ECO:0000313" key="3">
    <source>
        <dbReference type="EMBL" id="ELR64626.1"/>
    </source>
</evidence>
<keyword evidence="4" id="KW-1185">Reference proteome</keyword>
<evidence type="ECO:0000256" key="2">
    <source>
        <dbReference type="SAM" id="Phobius"/>
    </source>
</evidence>
<dbReference type="OrthoDB" id="10004330at2"/>
<name>L8J760_9GAMM</name>